<accession>L1JJH1</accession>
<protein>
    <recommendedName>
        <fullName evidence="2">PRELI/MSF1 domain-containing protein</fullName>
    </recommendedName>
</protein>
<dbReference type="Proteomes" id="UP000011087">
    <property type="component" value="Unassembled WGS sequence"/>
</dbReference>
<evidence type="ECO:0000259" key="2">
    <source>
        <dbReference type="Pfam" id="PF04707"/>
    </source>
</evidence>
<dbReference type="PaxDb" id="55529-EKX48678"/>
<feature type="signal peptide" evidence="1">
    <location>
        <begin position="1"/>
        <end position="31"/>
    </location>
</feature>
<proteinExistence type="predicted"/>
<reference evidence="5" key="2">
    <citation type="submission" date="2012-11" db="EMBL/GenBank/DDBJ databases">
        <authorList>
            <person name="Kuo A."/>
            <person name="Curtis B.A."/>
            <person name="Tanifuji G."/>
            <person name="Burki F."/>
            <person name="Gruber A."/>
            <person name="Irimia M."/>
            <person name="Maruyama S."/>
            <person name="Arias M.C."/>
            <person name="Ball S.G."/>
            <person name="Gile G.H."/>
            <person name="Hirakawa Y."/>
            <person name="Hopkins J.F."/>
            <person name="Rensing S.A."/>
            <person name="Schmutz J."/>
            <person name="Symeonidi A."/>
            <person name="Elias M."/>
            <person name="Eveleigh R.J."/>
            <person name="Herman E.K."/>
            <person name="Klute M.J."/>
            <person name="Nakayama T."/>
            <person name="Obornik M."/>
            <person name="Reyes-Prieto A."/>
            <person name="Armbrust E.V."/>
            <person name="Aves S.J."/>
            <person name="Beiko R.G."/>
            <person name="Coutinho P."/>
            <person name="Dacks J.B."/>
            <person name="Durnford D.G."/>
            <person name="Fast N.M."/>
            <person name="Green B.R."/>
            <person name="Grisdale C."/>
            <person name="Hempe F."/>
            <person name="Henrissat B."/>
            <person name="Hoppner M.P."/>
            <person name="Ishida K.-I."/>
            <person name="Kim E."/>
            <person name="Koreny L."/>
            <person name="Kroth P.G."/>
            <person name="Liu Y."/>
            <person name="Malik S.-B."/>
            <person name="Maier U.G."/>
            <person name="McRose D."/>
            <person name="Mock T."/>
            <person name="Neilson J.A."/>
            <person name="Onodera N.T."/>
            <person name="Poole A.M."/>
            <person name="Pritham E.J."/>
            <person name="Richards T.A."/>
            <person name="Rocap G."/>
            <person name="Roy S.W."/>
            <person name="Sarai C."/>
            <person name="Schaack S."/>
            <person name="Shirato S."/>
            <person name="Slamovits C.H."/>
            <person name="Spencer D.F."/>
            <person name="Suzuki S."/>
            <person name="Worden A.Z."/>
            <person name="Zauner S."/>
            <person name="Barry K."/>
            <person name="Bell C."/>
            <person name="Bharti A.K."/>
            <person name="Crow J.A."/>
            <person name="Grimwood J."/>
            <person name="Kramer R."/>
            <person name="Lindquist E."/>
            <person name="Lucas S."/>
            <person name="Salamov A."/>
            <person name="McFadden G.I."/>
            <person name="Lane C.E."/>
            <person name="Keeling P.J."/>
            <person name="Gray M.W."/>
            <person name="Grigoriev I.V."/>
            <person name="Archibald J.M."/>
        </authorList>
    </citation>
    <scope>NUCLEOTIDE SEQUENCE</scope>
    <source>
        <strain evidence="5">CCMP2712</strain>
    </source>
</reference>
<name>L1JJH1_GUITC</name>
<evidence type="ECO:0000313" key="5">
    <source>
        <dbReference type="Proteomes" id="UP000011087"/>
    </source>
</evidence>
<keyword evidence="1" id="KW-0732">Signal</keyword>
<dbReference type="KEGG" id="gtt:GUITHDRAFT_105312"/>
<reference evidence="4" key="3">
    <citation type="submission" date="2016-03" db="UniProtKB">
        <authorList>
            <consortium name="EnsemblProtists"/>
        </authorList>
    </citation>
    <scope>IDENTIFICATION</scope>
</reference>
<dbReference type="STRING" id="905079.L1JJH1"/>
<dbReference type="RefSeq" id="XP_005835658.1">
    <property type="nucleotide sequence ID" value="XM_005835601.1"/>
</dbReference>
<evidence type="ECO:0000256" key="1">
    <source>
        <dbReference type="SAM" id="SignalP"/>
    </source>
</evidence>
<dbReference type="HOGENOM" id="CLU_898477_0_0_1"/>
<evidence type="ECO:0000313" key="4">
    <source>
        <dbReference type="EnsemblProtists" id="EKX48678"/>
    </source>
</evidence>
<feature type="chain" id="PRO_5008771447" description="PRELI/MSF1 domain-containing protein" evidence="1">
    <location>
        <begin position="32"/>
        <end position="310"/>
    </location>
</feature>
<dbReference type="InterPro" id="IPR006797">
    <property type="entry name" value="PRELI/MSF1_dom"/>
</dbReference>
<dbReference type="AlphaFoldDB" id="L1JJH1"/>
<organism evidence="3">
    <name type="scientific">Guillardia theta (strain CCMP2712)</name>
    <name type="common">Cryptophyte</name>
    <dbReference type="NCBI Taxonomy" id="905079"/>
    <lineage>
        <taxon>Eukaryota</taxon>
        <taxon>Cryptophyceae</taxon>
        <taxon>Pyrenomonadales</taxon>
        <taxon>Geminigeraceae</taxon>
        <taxon>Guillardia</taxon>
    </lineage>
</organism>
<sequence>MNWSTKHSHSSSTQAQLIGWCLLSSLALSGGFLPTTISNTKQAEAEVSKTSTIKAAEFRRVIKYPFEIVNEAWENGPEDPNFIREEIVRDEFFVFDEEQTINHKQRSSSSWTVNRVLESICKAHRTFSLRADPSNPNWTLMEQSITVTVTDAFGGAIKSQLEKFAEGAFLSSCERGTDILEKSLAAKMPSFDAKPLNKLPARPQQQRQQPMASQTPEDVRMLVGEFVRFLVKPAVIILGLASKVIAPSPDHLAPPPVKAEPMGWKVPPLPQDFHLHLHGKDTRPHGKKEKFGFHSFAGAAAAFVTSVDVY</sequence>
<dbReference type="GeneID" id="17305546"/>
<gene>
    <name evidence="3" type="ORF">GUITHDRAFT_105312</name>
</gene>
<evidence type="ECO:0000313" key="3">
    <source>
        <dbReference type="EMBL" id="EKX48678.1"/>
    </source>
</evidence>
<dbReference type="EMBL" id="JH992984">
    <property type="protein sequence ID" value="EKX48678.1"/>
    <property type="molecule type" value="Genomic_DNA"/>
</dbReference>
<reference evidence="3 5" key="1">
    <citation type="journal article" date="2012" name="Nature">
        <title>Algal genomes reveal evolutionary mosaicism and the fate of nucleomorphs.</title>
        <authorList>
            <consortium name="DOE Joint Genome Institute"/>
            <person name="Curtis B.A."/>
            <person name="Tanifuji G."/>
            <person name="Burki F."/>
            <person name="Gruber A."/>
            <person name="Irimia M."/>
            <person name="Maruyama S."/>
            <person name="Arias M.C."/>
            <person name="Ball S.G."/>
            <person name="Gile G.H."/>
            <person name="Hirakawa Y."/>
            <person name="Hopkins J.F."/>
            <person name="Kuo A."/>
            <person name="Rensing S.A."/>
            <person name="Schmutz J."/>
            <person name="Symeonidi A."/>
            <person name="Elias M."/>
            <person name="Eveleigh R.J."/>
            <person name="Herman E.K."/>
            <person name="Klute M.J."/>
            <person name="Nakayama T."/>
            <person name="Obornik M."/>
            <person name="Reyes-Prieto A."/>
            <person name="Armbrust E.V."/>
            <person name="Aves S.J."/>
            <person name="Beiko R.G."/>
            <person name="Coutinho P."/>
            <person name="Dacks J.B."/>
            <person name="Durnford D.G."/>
            <person name="Fast N.M."/>
            <person name="Green B.R."/>
            <person name="Grisdale C.J."/>
            <person name="Hempel F."/>
            <person name="Henrissat B."/>
            <person name="Hoppner M.P."/>
            <person name="Ishida K."/>
            <person name="Kim E."/>
            <person name="Koreny L."/>
            <person name="Kroth P.G."/>
            <person name="Liu Y."/>
            <person name="Malik S.B."/>
            <person name="Maier U.G."/>
            <person name="McRose D."/>
            <person name="Mock T."/>
            <person name="Neilson J.A."/>
            <person name="Onodera N.T."/>
            <person name="Poole A.M."/>
            <person name="Pritham E.J."/>
            <person name="Richards T.A."/>
            <person name="Rocap G."/>
            <person name="Roy S.W."/>
            <person name="Sarai C."/>
            <person name="Schaack S."/>
            <person name="Shirato S."/>
            <person name="Slamovits C.H."/>
            <person name="Spencer D.F."/>
            <person name="Suzuki S."/>
            <person name="Worden A.Z."/>
            <person name="Zauner S."/>
            <person name="Barry K."/>
            <person name="Bell C."/>
            <person name="Bharti A.K."/>
            <person name="Crow J.A."/>
            <person name="Grimwood J."/>
            <person name="Kramer R."/>
            <person name="Lindquist E."/>
            <person name="Lucas S."/>
            <person name="Salamov A."/>
            <person name="McFadden G.I."/>
            <person name="Lane C.E."/>
            <person name="Keeling P.J."/>
            <person name="Gray M.W."/>
            <person name="Grigoriev I.V."/>
            <person name="Archibald J.M."/>
        </authorList>
    </citation>
    <scope>NUCLEOTIDE SEQUENCE</scope>
    <source>
        <strain evidence="3 5">CCMP2712</strain>
    </source>
</reference>
<dbReference type="Pfam" id="PF04707">
    <property type="entry name" value="PRELI"/>
    <property type="match status" value="1"/>
</dbReference>
<dbReference type="EnsemblProtists" id="EKX48678">
    <property type="protein sequence ID" value="EKX48678"/>
    <property type="gene ID" value="GUITHDRAFT_105312"/>
</dbReference>
<feature type="domain" description="PRELI/MSF1" evidence="2">
    <location>
        <begin position="80"/>
        <end position="185"/>
    </location>
</feature>
<keyword evidence="5" id="KW-1185">Reference proteome</keyword>